<dbReference type="AlphaFoldDB" id="A0A9P0MEF9"/>
<reference evidence="1" key="1">
    <citation type="submission" date="2022-03" db="EMBL/GenBank/DDBJ databases">
        <authorList>
            <person name="Sayadi A."/>
        </authorList>
    </citation>
    <scope>NUCLEOTIDE SEQUENCE</scope>
</reference>
<gene>
    <name evidence="1" type="ORF">ACAOBT_LOCUS31829</name>
</gene>
<keyword evidence="2" id="KW-1185">Reference proteome</keyword>
<comment type="caution">
    <text evidence="1">The sequence shown here is derived from an EMBL/GenBank/DDBJ whole genome shotgun (WGS) entry which is preliminary data.</text>
</comment>
<evidence type="ECO:0000313" key="1">
    <source>
        <dbReference type="EMBL" id="CAH2010859.1"/>
    </source>
</evidence>
<sequence length="60" mass="7296">MLLYYLTLTTVSATSTDLILYHHITIIWVKFDCKDELQYSTMYKLIKYKKNHHTYTYITI</sequence>
<dbReference type="Proteomes" id="UP001152888">
    <property type="component" value="Unassembled WGS sequence"/>
</dbReference>
<protein>
    <submittedName>
        <fullName evidence="1">Uncharacterized protein</fullName>
    </submittedName>
</protein>
<dbReference type="EMBL" id="CAKOFQ010008014">
    <property type="protein sequence ID" value="CAH2010859.1"/>
    <property type="molecule type" value="Genomic_DNA"/>
</dbReference>
<evidence type="ECO:0000313" key="2">
    <source>
        <dbReference type="Proteomes" id="UP001152888"/>
    </source>
</evidence>
<name>A0A9P0MEF9_ACAOB</name>
<accession>A0A9P0MEF9</accession>
<organism evidence="1 2">
    <name type="scientific">Acanthoscelides obtectus</name>
    <name type="common">Bean weevil</name>
    <name type="synonym">Bruchus obtectus</name>
    <dbReference type="NCBI Taxonomy" id="200917"/>
    <lineage>
        <taxon>Eukaryota</taxon>
        <taxon>Metazoa</taxon>
        <taxon>Ecdysozoa</taxon>
        <taxon>Arthropoda</taxon>
        <taxon>Hexapoda</taxon>
        <taxon>Insecta</taxon>
        <taxon>Pterygota</taxon>
        <taxon>Neoptera</taxon>
        <taxon>Endopterygota</taxon>
        <taxon>Coleoptera</taxon>
        <taxon>Polyphaga</taxon>
        <taxon>Cucujiformia</taxon>
        <taxon>Chrysomeloidea</taxon>
        <taxon>Chrysomelidae</taxon>
        <taxon>Bruchinae</taxon>
        <taxon>Bruchini</taxon>
        <taxon>Acanthoscelides</taxon>
    </lineage>
</organism>
<proteinExistence type="predicted"/>